<dbReference type="PROSITE" id="PS50878">
    <property type="entry name" value="RT_POL"/>
    <property type="match status" value="1"/>
</dbReference>
<dbReference type="InterPro" id="IPR043502">
    <property type="entry name" value="DNA/RNA_pol_sf"/>
</dbReference>
<dbReference type="PANTHER" id="PTHR24559">
    <property type="entry name" value="TRANSPOSON TY3-I GAG-POL POLYPROTEIN"/>
    <property type="match status" value="1"/>
</dbReference>
<name>A0ABQ5BUX9_9ASTR</name>
<dbReference type="InterPro" id="IPR043128">
    <property type="entry name" value="Rev_trsase/Diguanyl_cyclase"/>
</dbReference>
<gene>
    <name evidence="3" type="ORF">Tco_0875610</name>
</gene>
<dbReference type="Gene3D" id="3.10.10.10">
    <property type="entry name" value="HIV Type 1 Reverse Transcriptase, subunit A, domain 1"/>
    <property type="match status" value="1"/>
</dbReference>
<feature type="compositionally biased region" description="Basic and acidic residues" evidence="1">
    <location>
        <begin position="130"/>
        <end position="140"/>
    </location>
</feature>
<dbReference type="GO" id="GO:0003964">
    <property type="term" value="F:RNA-directed DNA polymerase activity"/>
    <property type="evidence" value="ECO:0007669"/>
    <property type="project" value="UniProtKB-KW"/>
</dbReference>
<dbReference type="EMBL" id="BQNB010013513">
    <property type="protein sequence ID" value="GJT16904.1"/>
    <property type="molecule type" value="Genomic_DNA"/>
</dbReference>
<proteinExistence type="predicted"/>
<feature type="region of interest" description="Disordered" evidence="1">
    <location>
        <begin position="97"/>
        <end position="154"/>
    </location>
</feature>
<dbReference type="Gene3D" id="3.30.70.270">
    <property type="match status" value="1"/>
</dbReference>
<feature type="region of interest" description="Disordered" evidence="1">
    <location>
        <begin position="355"/>
        <end position="387"/>
    </location>
</feature>
<feature type="compositionally biased region" description="Basic and acidic residues" evidence="1">
    <location>
        <begin position="366"/>
        <end position="385"/>
    </location>
</feature>
<dbReference type="CDD" id="cd01647">
    <property type="entry name" value="RT_LTR"/>
    <property type="match status" value="1"/>
</dbReference>
<dbReference type="InterPro" id="IPR000477">
    <property type="entry name" value="RT_dom"/>
</dbReference>
<comment type="caution">
    <text evidence="3">The sequence shown here is derived from an EMBL/GenBank/DDBJ whole genome shotgun (WGS) entry which is preliminary data.</text>
</comment>
<accession>A0ABQ5BUX9</accession>
<feature type="compositionally biased region" description="Gly residues" evidence="1">
    <location>
        <begin position="141"/>
        <end position="150"/>
    </location>
</feature>
<feature type="domain" description="Reverse transcriptase" evidence="2">
    <location>
        <begin position="558"/>
        <end position="705"/>
    </location>
</feature>
<dbReference type="Pfam" id="PF00078">
    <property type="entry name" value="RVT_1"/>
    <property type="match status" value="1"/>
</dbReference>
<dbReference type="Proteomes" id="UP001151760">
    <property type="component" value="Unassembled WGS sequence"/>
</dbReference>
<keyword evidence="4" id="KW-1185">Reference proteome</keyword>
<evidence type="ECO:0000313" key="4">
    <source>
        <dbReference type="Proteomes" id="UP001151760"/>
    </source>
</evidence>
<sequence length="705" mass="78640">MTEVRHEEEVWNHVDKSCDSHPAHPCIRLETLTAAERLLFENRQIVCDPVWAFNGFVINGDYVLCSCWDITQGSIEALDVVGVATLRAVVHAGDKTSGDARSCVGQPAVESRGGGTGGRVGRGGGMTRGRSGDHGDDKMDGQGGQIGGQGSEVNDGVNGVPDFSTIIAQQLQNLLPTIVAQVGDQDRGQGNGRNQNGDAVDDNIRGDVSRGCTYKEFLACNPMEYDGKGGVIVYTRWIKKMESVQDMSRCRDSQKVKYTAGSFVGKALTWWNSQIHTQGQEATNHAMVGAGHAAYTDRFHELARLVPHLVTPKGKRIERYVYDLAPQIQGMVAATEPKTIQKAVQITSTLTDEALRNGSIKKNHEKRGNGGEPSRDGNVRDDNKRTRTRNVFVQPQTLLGESTWVQHPSIPPTTITIHLRHLVALVSTVESGQRPRVNHQNQVVAVNGGHGRGNQGNQARVVRIPLLDSKVLRVLGEKSKENMRQLMSAKAKEKKQEEIVVMKDFLEVFPDDLYGLPSIPEIEFRIELVPEAMSVAKSPYRLEPSEFEELSGQLKELQDKGFIRPSSSPWGASVLFVKKKNGSFRMCIDYRELNKLTIKNCYPLPRIDDLFDKLQGSQYFSKINLRSGYHQLRVHEDDIPKTAFKTRYGHFEFTVMPFGLTDALAVFMDLINRVCRPYLDKFVIVFIDDIFYLFEDPCNEHEECT</sequence>
<dbReference type="PANTHER" id="PTHR24559:SF444">
    <property type="entry name" value="REVERSE TRANSCRIPTASE DOMAIN-CONTAINING PROTEIN"/>
    <property type="match status" value="1"/>
</dbReference>
<keyword evidence="3" id="KW-0808">Transferase</keyword>
<dbReference type="InterPro" id="IPR053134">
    <property type="entry name" value="RNA-dir_DNA_polymerase"/>
</dbReference>
<feature type="compositionally biased region" description="Gly residues" evidence="1">
    <location>
        <begin position="112"/>
        <end position="127"/>
    </location>
</feature>
<reference evidence="3" key="2">
    <citation type="submission" date="2022-01" db="EMBL/GenBank/DDBJ databases">
        <authorList>
            <person name="Yamashiro T."/>
            <person name="Shiraishi A."/>
            <person name="Satake H."/>
            <person name="Nakayama K."/>
        </authorList>
    </citation>
    <scope>NUCLEOTIDE SEQUENCE</scope>
</reference>
<reference evidence="3" key="1">
    <citation type="journal article" date="2022" name="Int. J. Mol. Sci.">
        <title>Draft Genome of Tanacetum Coccineum: Genomic Comparison of Closely Related Tanacetum-Family Plants.</title>
        <authorList>
            <person name="Yamashiro T."/>
            <person name="Shiraishi A."/>
            <person name="Nakayama K."/>
            <person name="Satake H."/>
        </authorList>
    </citation>
    <scope>NUCLEOTIDE SEQUENCE</scope>
</reference>
<dbReference type="SUPFAM" id="SSF56672">
    <property type="entry name" value="DNA/RNA polymerases"/>
    <property type="match status" value="1"/>
</dbReference>
<keyword evidence="3" id="KW-0548">Nucleotidyltransferase</keyword>
<evidence type="ECO:0000256" key="1">
    <source>
        <dbReference type="SAM" id="MobiDB-lite"/>
    </source>
</evidence>
<organism evidence="3 4">
    <name type="scientific">Tanacetum coccineum</name>
    <dbReference type="NCBI Taxonomy" id="301880"/>
    <lineage>
        <taxon>Eukaryota</taxon>
        <taxon>Viridiplantae</taxon>
        <taxon>Streptophyta</taxon>
        <taxon>Embryophyta</taxon>
        <taxon>Tracheophyta</taxon>
        <taxon>Spermatophyta</taxon>
        <taxon>Magnoliopsida</taxon>
        <taxon>eudicotyledons</taxon>
        <taxon>Gunneridae</taxon>
        <taxon>Pentapetalae</taxon>
        <taxon>asterids</taxon>
        <taxon>campanulids</taxon>
        <taxon>Asterales</taxon>
        <taxon>Asteraceae</taxon>
        <taxon>Asteroideae</taxon>
        <taxon>Anthemideae</taxon>
        <taxon>Anthemidinae</taxon>
        <taxon>Tanacetum</taxon>
    </lineage>
</organism>
<evidence type="ECO:0000313" key="3">
    <source>
        <dbReference type="EMBL" id="GJT16904.1"/>
    </source>
</evidence>
<evidence type="ECO:0000259" key="2">
    <source>
        <dbReference type="PROSITE" id="PS50878"/>
    </source>
</evidence>
<protein>
    <submittedName>
        <fullName evidence="3">Reverse transcriptase domain-containing protein</fullName>
    </submittedName>
</protein>
<keyword evidence="3" id="KW-0695">RNA-directed DNA polymerase</keyword>